<evidence type="ECO:0000313" key="3">
    <source>
        <dbReference type="Proteomes" id="UP000190367"/>
    </source>
</evidence>
<organism evidence="2 3">
    <name type="scientific">Chitinophaga eiseniae</name>
    <dbReference type="NCBI Taxonomy" id="634771"/>
    <lineage>
        <taxon>Bacteria</taxon>
        <taxon>Pseudomonadati</taxon>
        <taxon>Bacteroidota</taxon>
        <taxon>Chitinophagia</taxon>
        <taxon>Chitinophagales</taxon>
        <taxon>Chitinophagaceae</taxon>
        <taxon>Chitinophaga</taxon>
    </lineage>
</organism>
<evidence type="ECO:0008006" key="4">
    <source>
        <dbReference type="Google" id="ProtNLM"/>
    </source>
</evidence>
<protein>
    <recommendedName>
        <fullName evidence="4">DUF1223 domain-containing protein</fullName>
    </recommendedName>
</protein>
<keyword evidence="3" id="KW-1185">Reference proteome</keyword>
<keyword evidence="1" id="KW-0812">Transmembrane</keyword>
<dbReference type="PANTHER" id="PTHR36057:SF1">
    <property type="entry name" value="LIPOPROTEIN LIPID ATTACHMENT SITE-LIKE PROTEIN, PUTATIVE (DUF1223)-RELATED"/>
    <property type="match status" value="1"/>
</dbReference>
<dbReference type="SUPFAM" id="SSF52833">
    <property type="entry name" value="Thioredoxin-like"/>
    <property type="match status" value="1"/>
</dbReference>
<feature type="transmembrane region" description="Helical" evidence="1">
    <location>
        <begin position="7"/>
        <end position="23"/>
    </location>
</feature>
<dbReference type="Pfam" id="PF06764">
    <property type="entry name" value="DUF1223"/>
    <property type="match status" value="1"/>
</dbReference>
<dbReference type="AlphaFoldDB" id="A0A1T4SL12"/>
<dbReference type="STRING" id="634771.SAMN04488128_10332"/>
<sequence>MKYVKEIVLYIGLPLIFLAIMAFKNTHHKNMIASIQHDSHDKGFAVVELFTSEGCWSCPPADELIARLQKGNNNQQLYIMAFHVDYWDHQGWKDRFSQAGFTERQKQYAAWLRLGNIYTPQLVVNGKTEMVGSDEGAVLGAISAALRGTTAPPLTLKAEQGNGTLTITYTGAVPHKKARILTALVQKNARSEVNAGENAGKQLSHVQVVRQLQQQELKAQGTVTLKLPAGFQAGDWEVIAFVQQKNTGEITQAAKLTW</sequence>
<accession>A0A1T4SL12</accession>
<dbReference type="Proteomes" id="UP000190367">
    <property type="component" value="Unassembled WGS sequence"/>
</dbReference>
<evidence type="ECO:0000256" key="1">
    <source>
        <dbReference type="SAM" id="Phobius"/>
    </source>
</evidence>
<dbReference type="RefSeq" id="WP_078670412.1">
    <property type="nucleotide sequence ID" value="NZ_FUWZ01000003.1"/>
</dbReference>
<keyword evidence="1" id="KW-1133">Transmembrane helix</keyword>
<reference evidence="3" key="1">
    <citation type="submission" date="2017-02" db="EMBL/GenBank/DDBJ databases">
        <authorList>
            <person name="Varghese N."/>
            <person name="Submissions S."/>
        </authorList>
    </citation>
    <scope>NUCLEOTIDE SEQUENCE [LARGE SCALE GENOMIC DNA]</scope>
    <source>
        <strain evidence="3">DSM 22224</strain>
    </source>
</reference>
<evidence type="ECO:0000313" key="2">
    <source>
        <dbReference type="EMBL" id="SKA28826.1"/>
    </source>
</evidence>
<dbReference type="InterPro" id="IPR010634">
    <property type="entry name" value="DUF1223"/>
</dbReference>
<dbReference type="InterPro" id="IPR036249">
    <property type="entry name" value="Thioredoxin-like_sf"/>
</dbReference>
<dbReference type="EMBL" id="FUWZ01000003">
    <property type="protein sequence ID" value="SKA28826.1"/>
    <property type="molecule type" value="Genomic_DNA"/>
</dbReference>
<dbReference type="PANTHER" id="PTHR36057">
    <property type="match status" value="1"/>
</dbReference>
<keyword evidence="1" id="KW-0472">Membrane</keyword>
<dbReference type="OrthoDB" id="9808254at2"/>
<gene>
    <name evidence="2" type="ORF">SAMN04488128_10332</name>
</gene>
<proteinExistence type="predicted"/>
<name>A0A1T4SL12_9BACT</name>